<dbReference type="PANTHER" id="PTHR34838">
    <property type="entry name" value="OS08G0142100 PROTEIN-RELATED"/>
    <property type="match status" value="1"/>
</dbReference>
<dbReference type="PANTHER" id="PTHR34838:SF9">
    <property type="entry name" value="PECTINESTERASE INHIBITOR DOMAIN-CONTAINING PROTEIN"/>
    <property type="match status" value="1"/>
</dbReference>
<evidence type="ECO:0000313" key="1">
    <source>
        <dbReference type="EMBL" id="KAG2583491.1"/>
    </source>
</evidence>
<protein>
    <submittedName>
        <fullName evidence="1">Uncharacterized protein</fullName>
    </submittedName>
</protein>
<dbReference type="AlphaFoldDB" id="A0A8T0RCC2"/>
<proteinExistence type="predicted"/>
<organism evidence="1 2">
    <name type="scientific">Panicum virgatum</name>
    <name type="common">Blackwell switchgrass</name>
    <dbReference type="NCBI Taxonomy" id="38727"/>
    <lineage>
        <taxon>Eukaryota</taxon>
        <taxon>Viridiplantae</taxon>
        <taxon>Streptophyta</taxon>
        <taxon>Embryophyta</taxon>
        <taxon>Tracheophyta</taxon>
        <taxon>Spermatophyta</taxon>
        <taxon>Magnoliopsida</taxon>
        <taxon>Liliopsida</taxon>
        <taxon>Poales</taxon>
        <taxon>Poaceae</taxon>
        <taxon>PACMAD clade</taxon>
        <taxon>Panicoideae</taxon>
        <taxon>Panicodae</taxon>
        <taxon>Paniceae</taxon>
        <taxon>Panicinae</taxon>
        <taxon>Panicum</taxon>
        <taxon>Panicum sect. Hiantes</taxon>
    </lineage>
</organism>
<keyword evidence="2" id="KW-1185">Reference proteome</keyword>
<comment type="caution">
    <text evidence="1">The sequence shown here is derived from an EMBL/GenBank/DDBJ whole genome shotgun (WGS) entry which is preliminary data.</text>
</comment>
<accession>A0A8T0RCC2</accession>
<name>A0A8T0RCC2_PANVG</name>
<dbReference type="Proteomes" id="UP000823388">
    <property type="component" value="Chromosome 6K"/>
</dbReference>
<dbReference type="EMBL" id="CM029047">
    <property type="protein sequence ID" value="KAG2583491.1"/>
    <property type="molecule type" value="Genomic_DNA"/>
</dbReference>
<gene>
    <name evidence="1" type="ORF">PVAP13_6KG223100</name>
</gene>
<sequence>MLNDGLIERRHRIMWSGCVGDLRRAQRALVTVQDQLHRCLFTHIRQSYEDANVAIRHCTDKLAFVGGTPVLLHHYVINSRDRTVLAFRLAASLLA</sequence>
<evidence type="ECO:0000313" key="2">
    <source>
        <dbReference type="Proteomes" id="UP000823388"/>
    </source>
</evidence>
<reference evidence="1" key="1">
    <citation type="submission" date="2020-05" db="EMBL/GenBank/DDBJ databases">
        <title>WGS assembly of Panicum virgatum.</title>
        <authorList>
            <person name="Lovell J.T."/>
            <person name="Jenkins J."/>
            <person name="Shu S."/>
            <person name="Juenger T.E."/>
            <person name="Schmutz J."/>
        </authorList>
    </citation>
    <scope>NUCLEOTIDE SEQUENCE</scope>
    <source>
        <strain evidence="1">AP13</strain>
    </source>
</reference>